<dbReference type="InterPro" id="IPR004556">
    <property type="entry name" value="HemK-like"/>
</dbReference>
<dbReference type="InterPro" id="IPR050320">
    <property type="entry name" value="N5-glutamine_MTase"/>
</dbReference>
<comment type="caution">
    <text evidence="4">The sequence shown here is derived from an EMBL/GenBank/DDBJ whole genome shotgun (WGS) entry which is preliminary data.</text>
</comment>
<dbReference type="Proteomes" id="UP000034302">
    <property type="component" value="Unassembled WGS sequence"/>
</dbReference>
<gene>
    <name evidence="4" type="ORF">UR34_C0001G0024</name>
</gene>
<dbReference type="SUPFAM" id="SSF53335">
    <property type="entry name" value="S-adenosyl-L-methionine-dependent methyltransferases"/>
    <property type="match status" value="1"/>
</dbReference>
<dbReference type="AlphaFoldDB" id="A0A0F9ZKG5"/>
<dbReference type="EC" id="2.1.1.-" evidence="4"/>
<dbReference type="PATRIC" id="fig|1619089.3.peg.24"/>
<evidence type="ECO:0000256" key="2">
    <source>
        <dbReference type="ARBA" id="ARBA00022679"/>
    </source>
</evidence>
<keyword evidence="3" id="KW-0949">S-adenosyl-L-methionine</keyword>
<dbReference type="NCBIfam" id="TIGR00536">
    <property type="entry name" value="hemK_fam"/>
    <property type="match status" value="1"/>
</dbReference>
<dbReference type="InterPro" id="IPR029063">
    <property type="entry name" value="SAM-dependent_MTases_sf"/>
</dbReference>
<accession>A0A0F9ZKG5</accession>
<evidence type="ECO:0000256" key="1">
    <source>
        <dbReference type="ARBA" id="ARBA00022603"/>
    </source>
</evidence>
<dbReference type="Gene3D" id="3.40.50.150">
    <property type="entry name" value="Vaccinia Virus protein VP39"/>
    <property type="match status" value="1"/>
</dbReference>
<dbReference type="CDD" id="cd02440">
    <property type="entry name" value="AdoMet_MTases"/>
    <property type="match status" value="1"/>
</dbReference>
<sequence length="269" mass="31407">MKSNLANIFRIQKFLQEIKYPDYHRISREISEYLKKKRHISESNIFERLFKQEPWEYISGYVQFCGIQFKVTKDTLIPRIETEQMVYQSVDLIKKKKIKNIIDVGTGSGCIAISIASLLKDISPYSIYATDISRKVLKIAQINEENVLKKKHIKWVKNDLICDITPLKGNTLIVANLPYIPTEMYTKLNKSVLDYEPRLALDGGETGLELYKRLFEQIKGKKISVTAIYLETETSIIEDTHKLAKKYYPRKKISVIQDSFERSRFILIQ</sequence>
<dbReference type="PANTHER" id="PTHR18895">
    <property type="entry name" value="HEMK METHYLTRANSFERASE"/>
    <property type="match status" value="1"/>
</dbReference>
<keyword evidence="2 4" id="KW-0808">Transferase</keyword>
<evidence type="ECO:0000256" key="3">
    <source>
        <dbReference type="ARBA" id="ARBA00022691"/>
    </source>
</evidence>
<organism evidence="4 5">
    <name type="scientific">candidate division WS6 bacterium GW2011_GWC1_33_20</name>
    <dbReference type="NCBI Taxonomy" id="1619089"/>
    <lineage>
        <taxon>Bacteria</taxon>
        <taxon>Candidatus Dojkabacteria</taxon>
    </lineage>
</organism>
<dbReference type="Pfam" id="PF06325">
    <property type="entry name" value="PrmA"/>
    <property type="match status" value="1"/>
</dbReference>
<evidence type="ECO:0000313" key="4">
    <source>
        <dbReference type="EMBL" id="KKP44678.1"/>
    </source>
</evidence>
<dbReference type="GO" id="GO:0032259">
    <property type="term" value="P:methylation"/>
    <property type="evidence" value="ECO:0007669"/>
    <property type="project" value="UniProtKB-KW"/>
</dbReference>
<dbReference type="EMBL" id="LBOV01000001">
    <property type="protein sequence ID" value="KKP44678.1"/>
    <property type="molecule type" value="Genomic_DNA"/>
</dbReference>
<dbReference type="PANTHER" id="PTHR18895:SF74">
    <property type="entry name" value="MTRF1L RELEASE FACTOR GLUTAMINE METHYLTRANSFERASE"/>
    <property type="match status" value="1"/>
</dbReference>
<evidence type="ECO:0000313" key="5">
    <source>
        <dbReference type="Proteomes" id="UP000034302"/>
    </source>
</evidence>
<keyword evidence="1 4" id="KW-0489">Methyltransferase</keyword>
<reference evidence="4 5" key="1">
    <citation type="journal article" date="2015" name="Nature">
        <title>rRNA introns, odd ribosomes, and small enigmatic genomes across a large radiation of phyla.</title>
        <authorList>
            <person name="Brown C.T."/>
            <person name="Hug L.A."/>
            <person name="Thomas B.C."/>
            <person name="Sharon I."/>
            <person name="Castelle C.J."/>
            <person name="Singh A."/>
            <person name="Wilkins M.J."/>
            <person name="Williams K.H."/>
            <person name="Banfield J.F."/>
        </authorList>
    </citation>
    <scope>NUCLEOTIDE SEQUENCE [LARGE SCALE GENOMIC DNA]</scope>
</reference>
<protein>
    <submittedName>
        <fullName evidence="4">HemK family modification methylase, release factor glutamine methyltransferase</fullName>
        <ecNumber evidence="4">2.1.1.-</ecNumber>
    </submittedName>
</protein>
<proteinExistence type="predicted"/>
<name>A0A0F9ZKG5_9BACT</name>
<dbReference type="GO" id="GO:0008276">
    <property type="term" value="F:protein methyltransferase activity"/>
    <property type="evidence" value="ECO:0007669"/>
    <property type="project" value="InterPro"/>
</dbReference>